<dbReference type="PROSITE" id="PS00300">
    <property type="entry name" value="SRP54"/>
    <property type="match status" value="1"/>
</dbReference>
<dbReference type="GO" id="GO:0005737">
    <property type="term" value="C:cytoplasm"/>
    <property type="evidence" value="ECO:0007669"/>
    <property type="project" value="UniProtKB-SubCell"/>
</dbReference>
<dbReference type="SUPFAM" id="SSF52540">
    <property type="entry name" value="P-loop containing nucleoside triphosphate hydrolases"/>
    <property type="match status" value="1"/>
</dbReference>
<dbReference type="EMBL" id="CP158299">
    <property type="protein sequence ID" value="XBV85842.1"/>
    <property type="molecule type" value="Genomic_DNA"/>
</dbReference>
<proteinExistence type="inferred from homology"/>
<evidence type="ECO:0000259" key="10">
    <source>
        <dbReference type="PROSITE" id="PS00300"/>
    </source>
</evidence>
<feature type="binding site" evidence="9">
    <location>
        <begin position="264"/>
        <end position="267"/>
    </location>
    <ligand>
        <name>GTP</name>
        <dbReference type="ChEBI" id="CHEBI:37565"/>
    </ligand>
</feature>
<dbReference type="InterPro" id="IPR036225">
    <property type="entry name" value="SRP/SRP_N"/>
</dbReference>
<keyword evidence="1 9" id="KW-1003">Cell membrane</keyword>
<dbReference type="HAMAP" id="MF_00920">
    <property type="entry name" value="FtsY"/>
    <property type="match status" value="1"/>
</dbReference>
<dbReference type="CDD" id="cd17874">
    <property type="entry name" value="FtsY"/>
    <property type="match status" value="1"/>
</dbReference>
<keyword evidence="3 9" id="KW-0547">Nucleotide-binding</keyword>
<keyword evidence="4 9" id="KW-0378">Hydrolase</keyword>
<evidence type="ECO:0000313" key="11">
    <source>
        <dbReference type="EMBL" id="XBV85842.1"/>
    </source>
</evidence>
<dbReference type="GO" id="GO:0003924">
    <property type="term" value="F:GTPase activity"/>
    <property type="evidence" value="ECO:0007669"/>
    <property type="project" value="UniProtKB-UniRule"/>
</dbReference>
<dbReference type="RefSeq" id="WP_350243885.1">
    <property type="nucleotide sequence ID" value="NZ_CP158299.1"/>
</dbReference>
<dbReference type="GO" id="GO:0005047">
    <property type="term" value="F:signal recognition particle binding"/>
    <property type="evidence" value="ECO:0007669"/>
    <property type="project" value="TreeGrafter"/>
</dbReference>
<evidence type="ECO:0000256" key="3">
    <source>
        <dbReference type="ARBA" id="ARBA00022741"/>
    </source>
</evidence>
<dbReference type="GO" id="GO:0005525">
    <property type="term" value="F:GTP binding"/>
    <property type="evidence" value="ECO:0007669"/>
    <property type="project" value="UniProtKB-UniRule"/>
</dbReference>
<dbReference type="KEGG" id="dsc:ABOD76_05935"/>
<dbReference type="PANTHER" id="PTHR43134:SF1">
    <property type="entry name" value="SIGNAL RECOGNITION PARTICLE RECEPTOR SUBUNIT ALPHA"/>
    <property type="match status" value="1"/>
</dbReference>
<evidence type="ECO:0000256" key="1">
    <source>
        <dbReference type="ARBA" id="ARBA00022475"/>
    </source>
</evidence>
<comment type="subunit">
    <text evidence="9">Part of the signal recognition particle protein translocation system, which is composed of SRP and FtsY.</text>
</comment>
<feature type="binding site" evidence="9">
    <location>
        <begin position="200"/>
        <end position="204"/>
    </location>
    <ligand>
        <name>GTP</name>
        <dbReference type="ChEBI" id="CHEBI:37565"/>
    </ligand>
</feature>
<keyword evidence="5 9" id="KW-0342">GTP-binding</keyword>
<evidence type="ECO:0000256" key="4">
    <source>
        <dbReference type="ARBA" id="ARBA00022801"/>
    </source>
</evidence>
<dbReference type="SUPFAM" id="SSF47364">
    <property type="entry name" value="Domain of the SRP/SRP receptor G-proteins"/>
    <property type="match status" value="1"/>
</dbReference>
<dbReference type="InterPro" id="IPR000897">
    <property type="entry name" value="SRP54_GTPase_dom"/>
</dbReference>
<sequence length="324" mass="35333">MSWLDRLKEGLSKTRKQLNDSVGLLGTDLKDVFTTRLETMEDLEYALIAADVGREATEEILQDIRNSSKPNLQEALMEAMTLQLEPDARRAQFRKLGFTPDARRVGVELKGKVVMVIGVNGVGKTTTIAKLGRYYATRGQRVMFAAGDTFRAAAGAQLGVWGERLEIPVIQGPDGGDPAAVAFDGATVRRARGFDLLFVDTAGRLHNKHNLMEELKKVRRVIDKADPGEPAEVWLVLDAVTGQNGLQQAKKFNESIPLTGVVVTKLDGTAKGGIVVPIVRELGVPIKFIGVGEGPDDLQPFDSREFVQALFDVTVPPEVQASRD</sequence>
<comment type="catalytic activity">
    <reaction evidence="8 9">
        <text>GTP + H2O = GDP + phosphate + H(+)</text>
        <dbReference type="Rhea" id="RHEA:19669"/>
        <dbReference type="ChEBI" id="CHEBI:15377"/>
        <dbReference type="ChEBI" id="CHEBI:15378"/>
        <dbReference type="ChEBI" id="CHEBI:37565"/>
        <dbReference type="ChEBI" id="CHEBI:43474"/>
        <dbReference type="ChEBI" id="CHEBI:58189"/>
        <dbReference type="EC" id="3.6.5.4"/>
    </reaction>
</comment>
<comment type="similarity">
    <text evidence="9">Belongs to the GTP-binding SRP family. FtsY subfamily.</text>
</comment>
<dbReference type="GO" id="GO:0006614">
    <property type="term" value="P:SRP-dependent cotranslational protein targeting to membrane"/>
    <property type="evidence" value="ECO:0007669"/>
    <property type="project" value="InterPro"/>
</dbReference>
<feature type="domain" description="SRP54-type proteins GTP-binding" evidence="10">
    <location>
        <begin position="285"/>
        <end position="298"/>
    </location>
</feature>
<evidence type="ECO:0000256" key="9">
    <source>
        <dbReference type="HAMAP-Rule" id="MF_00920"/>
    </source>
</evidence>
<dbReference type="InterPro" id="IPR013822">
    <property type="entry name" value="Signal_recog_particl_SRP54_hlx"/>
</dbReference>
<dbReference type="GO" id="GO:0005886">
    <property type="term" value="C:plasma membrane"/>
    <property type="evidence" value="ECO:0007669"/>
    <property type="project" value="UniProtKB-SubCell"/>
</dbReference>
<dbReference type="NCBIfam" id="TIGR00064">
    <property type="entry name" value="ftsY"/>
    <property type="match status" value="1"/>
</dbReference>
<comment type="function">
    <text evidence="9">Involved in targeting and insertion of nascent membrane proteins into the cytoplasmic membrane. Acts as a receptor for the complex formed by the signal recognition particle (SRP) and the ribosome-nascent chain (RNC).</text>
</comment>
<evidence type="ECO:0000256" key="8">
    <source>
        <dbReference type="ARBA" id="ARBA00048027"/>
    </source>
</evidence>
<name>A0AAU7UAT7_9DEIO</name>
<dbReference type="InterPro" id="IPR004390">
    <property type="entry name" value="SR_rcpt_FtsY"/>
</dbReference>
<dbReference type="InterPro" id="IPR027417">
    <property type="entry name" value="P-loop_NTPase"/>
</dbReference>
<dbReference type="Pfam" id="PF00448">
    <property type="entry name" value="SRP54"/>
    <property type="match status" value="1"/>
</dbReference>
<evidence type="ECO:0000256" key="5">
    <source>
        <dbReference type="ARBA" id="ARBA00023134"/>
    </source>
</evidence>
<evidence type="ECO:0000256" key="2">
    <source>
        <dbReference type="ARBA" id="ARBA00022490"/>
    </source>
</evidence>
<evidence type="ECO:0000256" key="7">
    <source>
        <dbReference type="ARBA" id="ARBA00023170"/>
    </source>
</evidence>
<organism evidence="11">
    <name type="scientific">Deinococcus sonorensis KR-87</name>
    <dbReference type="NCBI Taxonomy" id="694439"/>
    <lineage>
        <taxon>Bacteria</taxon>
        <taxon>Thermotogati</taxon>
        <taxon>Deinococcota</taxon>
        <taxon>Deinococci</taxon>
        <taxon>Deinococcales</taxon>
        <taxon>Deinococcaceae</taxon>
        <taxon>Deinococcus</taxon>
    </lineage>
</organism>
<dbReference type="Gene3D" id="1.20.120.140">
    <property type="entry name" value="Signal recognition particle SRP54, nucleotide-binding domain"/>
    <property type="match status" value="1"/>
</dbReference>
<feature type="binding site" evidence="9">
    <location>
        <begin position="118"/>
        <end position="125"/>
    </location>
    <ligand>
        <name>GTP</name>
        <dbReference type="ChEBI" id="CHEBI:37565"/>
    </ligand>
</feature>
<dbReference type="EC" id="3.6.5.4" evidence="9"/>
<dbReference type="InterPro" id="IPR042101">
    <property type="entry name" value="SRP54_N_sf"/>
</dbReference>
<dbReference type="AlphaFoldDB" id="A0AAU7UAT7"/>
<protein>
    <recommendedName>
        <fullName evidence="9">Signal recognition particle receptor FtsY</fullName>
        <shortName evidence="9">SRP receptor</shortName>
        <ecNumber evidence="9">3.6.5.4</ecNumber>
    </recommendedName>
</protein>
<evidence type="ECO:0000256" key="6">
    <source>
        <dbReference type="ARBA" id="ARBA00023136"/>
    </source>
</evidence>
<dbReference type="Gene3D" id="3.40.50.300">
    <property type="entry name" value="P-loop containing nucleotide triphosphate hydrolases"/>
    <property type="match status" value="1"/>
</dbReference>
<dbReference type="SMART" id="SM00963">
    <property type="entry name" value="SRP54_N"/>
    <property type="match status" value="1"/>
</dbReference>
<accession>A0AAU7UAT7</accession>
<dbReference type="FunFam" id="3.40.50.300:FF:000053">
    <property type="entry name" value="Signal recognition particle receptor FtsY"/>
    <property type="match status" value="1"/>
</dbReference>
<keyword evidence="2 9" id="KW-0963">Cytoplasm</keyword>
<dbReference type="InterPro" id="IPR003593">
    <property type="entry name" value="AAA+_ATPase"/>
</dbReference>
<dbReference type="PANTHER" id="PTHR43134">
    <property type="entry name" value="SIGNAL RECOGNITION PARTICLE RECEPTOR SUBUNIT ALPHA"/>
    <property type="match status" value="1"/>
</dbReference>
<dbReference type="SMART" id="SM00962">
    <property type="entry name" value="SRP54"/>
    <property type="match status" value="1"/>
</dbReference>
<comment type="subcellular location">
    <subcellularLocation>
        <location evidence="9">Cell membrane</location>
        <topology evidence="9">Peripheral membrane protein</topology>
        <orientation evidence="9">Cytoplasmic side</orientation>
    </subcellularLocation>
    <subcellularLocation>
        <location evidence="9">Cytoplasm</location>
    </subcellularLocation>
</comment>
<reference evidence="11" key="1">
    <citation type="submission" date="2024-06" db="EMBL/GenBank/DDBJ databases">
        <title>Draft Genome Sequence of Deinococcus sonorensis Type Strain KR-87, a Biofilm Producing Representative of the Genus Deinococcus.</title>
        <authorList>
            <person name="Boren L.S."/>
            <person name="Grosso R.A."/>
            <person name="Hugenberg-Cox A.N."/>
            <person name="Hill J.T.E."/>
            <person name="Albert C.M."/>
            <person name="Tuohy J.M."/>
        </authorList>
    </citation>
    <scope>NUCLEOTIDE SEQUENCE</scope>
    <source>
        <strain evidence="11">KR-87</strain>
    </source>
</reference>
<keyword evidence="7 9" id="KW-0675">Receptor</keyword>
<keyword evidence="6 9" id="KW-0472">Membrane</keyword>
<gene>
    <name evidence="9 11" type="primary">ftsY</name>
    <name evidence="11" type="ORF">ABOD76_05935</name>
</gene>
<dbReference type="Pfam" id="PF02881">
    <property type="entry name" value="SRP54_N"/>
    <property type="match status" value="1"/>
</dbReference>
<dbReference type="SMART" id="SM00382">
    <property type="entry name" value="AAA"/>
    <property type="match status" value="1"/>
</dbReference>